<dbReference type="RefSeq" id="XP_031576561.1">
    <property type="nucleotide sequence ID" value="XM_031720393.1"/>
</dbReference>
<dbReference type="Proteomes" id="UP000002038">
    <property type="component" value="Unassembled WGS sequence"/>
</dbReference>
<evidence type="ECO:0000313" key="2">
    <source>
        <dbReference type="EMBL" id="OAT05131.1"/>
    </source>
</evidence>
<sequence>MVFFPALDRKPQRTSSPRRTTQLRIQDRALRLAESLIDLPIRGDFHEQFSYNKHLHLTKAQRDVREDLTVSARDELRSAFPVKAGEVEERRSLLETKGRRRANTFEHICRI</sequence>
<name>A0A179UDK1_BLAGS</name>
<dbReference type="OrthoDB" id="4366914at2759"/>
<dbReference type="GeneID" id="42528007"/>
<protein>
    <submittedName>
        <fullName evidence="2">Uncharacterized protein</fullName>
    </submittedName>
</protein>
<reference evidence="3" key="1">
    <citation type="journal article" date="2015" name="PLoS Genet.">
        <title>The dynamic genome and transcriptome of the human fungal pathogen Blastomyces and close relative Emmonsia.</title>
        <authorList>
            <person name="Munoz J.F."/>
            <person name="Gauthier G.M."/>
            <person name="Desjardins C.A."/>
            <person name="Gallo J.E."/>
            <person name="Holder J."/>
            <person name="Sullivan T.D."/>
            <person name="Marty A.J."/>
            <person name="Carmen J.C."/>
            <person name="Chen Z."/>
            <person name="Ding L."/>
            <person name="Gujja S."/>
            <person name="Magrini V."/>
            <person name="Misas E."/>
            <person name="Mitreva M."/>
            <person name="Priest M."/>
            <person name="Saif S."/>
            <person name="Whiston E.A."/>
            <person name="Young S."/>
            <person name="Zeng Q."/>
            <person name="Goldman W.E."/>
            <person name="Mardis E.R."/>
            <person name="Taylor J.W."/>
            <person name="McEwen J.G."/>
            <person name="Clay O.K."/>
            <person name="Klein B.S."/>
            <person name="Cuomo C.A."/>
        </authorList>
    </citation>
    <scope>NUCLEOTIDE SEQUENCE [LARGE SCALE GENOMIC DNA]</scope>
    <source>
        <strain evidence="3">SLH14081</strain>
    </source>
</reference>
<accession>A0A179UDK1</accession>
<proteinExistence type="predicted"/>
<evidence type="ECO:0000313" key="3">
    <source>
        <dbReference type="Proteomes" id="UP000002038"/>
    </source>
</evidence>
<dbReference type="KEGG" id="bgh:BDBG_01566"/>
<feature type="region of interest" description="Disordered" evidence="1">
    <location>
        <begin position="1"/>
        <end position="21"/>
    </location>
</feature>
<evidence type="ECO:0000256" key="1">
    <source>
        <dbReference type="SAM" id="MobiDB-lite"/>
    </source>
</evidence>
<gene>
    <name evidence="2" type="ORF">BDBG_01566</name>
</gene>
<keyword evidence="3" id="KW-1185">Reference proteome</keyword>
<dbReference type="VEuPathDB" id="FungiDB:BDBG_01566"/>
<dbReference type="AlphaFoldDB" id="A0A179UDK1"/>
<organism evidence="2 3">
    <name type="scientific">Blastomyces gilchristii (strain SLH14081)</name>
    <name type="common">Blastomyces dermatitidis</name>
    <dbReference type="NCBI Taxonomy" id="559298"/>
    <lineage>
        <taxon>Eukaryota</taxon>
        <taxon>Fungi</taxon>
        <taxon>Dikarya</taxon>
        <taxon>Ascomycota</taxon>
        <taxon>Pezizomycotina</taxon>
        <taxon>Eurotiomycetes</taxon>
        <taxon>Eurotiomycetidae</taxon>
        <taxon>Onygenales</taxon>
        <taxon>Ajellomycetaceae</taxon>
        <taxon>Blastomyces</taxon>
    </lineage>
</organism>
<dbReference type="EMBL" id="GG657449">
    <property type="protein sequence ID" value="OAT05131.1"/>
    <property type="molecule type" value="Genomic_DNA"/>
</dbReference>